<dbReference type="EMBL" id="MN079150">
    <property type="protein sequence ID" value="QEA06541.1"/>
    <property type="molecule type" value="Genomic_DNA"/>
</dbReference>
<keyword evidence="3 6" id="KW-0812">Transmembrane</keyword>
<dbReference type="PANTHER" id="PTHR33529:SF2">
    <property type="entry name" value="LIPOPOLYSACCHARIDE EXPORT SYSTEM PERMEASE PROTEIN LPTG"/>
    <property type="match status" value="1"/>
</dbReference>
<feature type="transmembrane region" description="Helical" evidence="6">
    <location>
        <begin position="64"/>
        <end position="82"/>
    </location>
</feature>
<keyword evidence="2" id="KW-1003">Cell membrane</keyword>
<evidence type="ECO:0000256" key="2">
    <source>
        <dbReference type="ARBA" id="ARBA00022475"/>
    </source>
</evidence>
<gene>
    <name evidence="7" type="primary">lptG_2</name>
    <name evidence="7" type="ORF">KBTEX_02881</name>
</gene>
<feature type="transmembrane region" description="Helical" evidence="6">
    <location>
        <begin position="12"/>
        <end position="30"/>
    </location>
</feature>
<dbReference type="InterPro" id="IPR005495">
    <property type="entry name" value="LptG/LptF_permease"/>
</dbReference>
<feature type="transmembrane region" description="Helical" evidence="6">
    <location>
        <begin position="328"/>
        <end position="353"/>
    </location>
</feature>
<dbReference type="AlphaFoldDB" id="A0A5B8RD74"/>
<feature type="transmembrane region" description="Helical" evidence="6">
    <location>
        <begin position="274"/>
        <end position="292"/>
    </location>
</feature>
<evidence type="ECO:0000256" key="3">
    <source>
        <dbReference type="ARBA" id="ARBA00022692"/>
    </source>
</evidence>
<feature type="transmembrane region" description="Helical" evidence="6">
    <location>
        <begin position="304"/>
        <end position="322"/>
    </location>
</feature>
<evidence type="ECO:0000313" key="7">
    <source>
        <dbReference type="EMBL" id="QEA06541.1"/>
    </source>
</evidence>
<proteinExistence type="predicted"/>
<name>A0A5B8RD74_9ZZZZ</name>
<reference evidence="7" key="1">
    <citation type="submission" date="2019-06" db="EMBL/GenBank/DDBJ databases">
        <authorList>
            <person name="Murdoch R.W."/>
            <person name="Fathepure B."/>
        </authorList>
    </citation>
    <scope>NUCLEOTIDE SEQUENCE</scope>
</reference>
<dbReference type="NCBIfam" id="TIGR04408">
    <property type="entry name" value="LptG_lptG"/>
    <property type="match status" value="1"/>
</dbReference>
<dbReference type="PANTHER" id="PTHR33529">
    <property type="entry name" value="SLR0882 PROTEIN-RELATED"/>
    <property type="match status" value="1"/>
</dbReference>
<evidence type="ECO:0000256" key="6">
    <source>
        <dbReference type="SAM" id="Phobius"/>
    </source>
</evidence>
<feature type="transmembrane region" description="Helical" evidence="6">
    <location>
        <begin position="103"/>
        <end position="125"/>
    </location>
</feature>
<dbReference type="GO" id="GO:0015920">
    <property type="term" value="P:lipopolysaccharide transport"/>
    <property type="evidence" value="ECO:0007669"/>
    <property type="project" value="TreeGrafter"/>
</dbReference>
<comment type="subcellular location">
    <subcellularLocation>
        <location evidence="1">Cell membrane</location>
        <topology evidence="1">Multi-pass membrane protein</topology>
    </subcellularLocation>
</comment>
<keyword evidence="5 6" id="KW-0472">Membrane</keyword>
<evidence type="ECO:0000256" key="1">
    <source>
        <dbReference type="ARBA" id="ARBA00004651"/>
    </source>
</evidence>
<dbReference type="InterPro" id="IPR030923">
    <property type="entry name" value="LptG"/>
</dbReference>
<evidence type="ECO:0000256" key="4">
    <source>
        <dbReference type="ARBA" id="ARBA00022989"/>
    </source>
</evidence>
<keyword evidence="4 6" id="KW-1133">Transmembrane helix</keyword>
<organism evidence="7">
    <name type="scientific">uncultured organism</name>
    <dbReference type="NCBI Taxonomy" id="155900"/>
    <lineage>
        <taxon>unclassified sequences</taxon>
        <taxon>environmental samples</taxon>
    </lineage>
</organism>
<dbReference type="GO" id="GO:0005886">
    <property type="term" value="C:plasma membrane"/>
    <property type="evidence" value="ECO:0007669"/>
    <property type="project" value="UniProtKB-SubCell"/>
</dbReference>
<accession>A0A5B8RD74</accession>
<sequence>MSRLERHVVTRLLVGFGIAAAVLLPLFSLLDLAEQLEDLGRGGYGFVDALVHTALLVPRRLVQLAPFIGLLGGIVGLGLLAAHDELIALRAVGMSGWRLRRATGLAALALVLVYVALQGVVAPAAQQHAIERRTELIAGMDRGEGGLGLWLRDRHRILHIGAMRHGRVPVDVELFRLHGEARLARYVHAARAEIRGDGTWRLHDVTIKRFSGAETGSEHRASLDWTPFIDQARIAAMQQPPESLGPVDLAGYVAYLRASGSPSARYALALWRKAGHGLLTIALTLLATAFVTGGAPRGALAPRLVLGAFTGIAVFIGDEILASTGLALGLPAAAIALVPAGAMLVVAAVLAGWRR</sequence>
<protein>
    <submittedName>
        <fullName evidence="7">Lipopolysaccharide export system permease protein LptG</fullName>
    </submittedName>
</protein>
<dbReference type="GO" id="GO:0055085">
    <property type="term" value="P:transmembrane transport"/>
    <property type="evidence" value="ECO:0007669"/>
    <property type="project" value="InterPro"/>
</dbReference>
<evidence type="ECO:0000256" key="5">
    <source>
        <dbReference type="ARBA" id="ARBA00023136"/>
    </source>
</evidence>
<dbReference type="Pfam" id="PF03739">
    <property type="entry name" value="LptF_LptG"/>
    <property type="match status" value="1"/>
</dbReference>